<dbReference type="AlphaFoldDB" id="A0A2N0ZHS3"/>
<organism evidence="3 4">
    <name type="scientific">Cytobacillus horneckiae</name>
    <dbReference type="NCBI Taxonomy" id="549687"/>
    <lineage>
        <taxon>Bacteria</taxon>
        <taxon>Bacillati</taxon>
        <taxon>Bacillota</taxon>
        <taxon>Bacilli</taxon>
        <taxon>Bacillales</taxon>
        <taxon>Bacillaceae</taxon>
        <taxon>Cytobacillus</taxon>
    </lineage>
</organism>
<sequence>MHKWRDYMYYRSKKGPGFFAVYWMMILLMSVPPIFFLQTHIFSLIITLALSGILIWIWFKTGYTINGEKLHIHYGPFKKEINIIEIHSLRETKNPFIDPALSINKIEIIYQKYETTAISPINKGQFIQSLVEINPNIQFKR</sequence>
<feature type="transmembrane region" description="Helical" evidence="1">
    <location>
        <begin position="41"/>
        <end position="59"/>
    </location>
</feature>
<dbReference type="InterPro" id="IPR009589">
    <property type="entry name" value="PH_YyaB-like"/>
</dbReference>
<name>A0A2N0ZHS3_9BACI</name>
<protein>
    <recommendedName>
        <fullName evidence="2">Uncharacterized protein YyaB-like PH domain-containing protein</fullName>
    </recommendedName>
</protein>
<feature type="domain" description="Uncharacterized protein YyaB-like PH" evidence="2">
    <location>
        <begin position="61"/>
        <end position="134"/>
    </location>
</feature>
<evidence type="ECO:0000313" key="3">
    <source>
        <dbReference type="EMBL" id="PKG29050.1"/>
    </source>
</evidence>
<reference evidence="3 4" key="1">
    <citation type="journal article" date="2010" name="Int. J. Syst. Evol. Microbiol.">
        <title>Bacillus horneckiae sp. nov., isolated from a spacecraft-assembly clean room.</title>
        <authorList>
            <person name="Vaishampayan P."/>
            <person name="Probst A."/>
            <person name="Krishnamurthi S."/>
            <person name="Ghosh S."/>
            <person name="Osman S."/>
            <person name="McDowall A."/>
            <person name="Ruckmani A."/>
            <person name="Mayilraj S."/>
            <person name="Venkateswaran K."/>
        </authorList>
    </citation>
    <scope>NUCLEOTIDE SEQUENCE [LARGE SCALE GENOMIC DNA]</scope>
    <source>
        <strain evidence="4">1PO1SC</strain>
    </source>
</reference>
<accession>A0A2N0ZHS3</accession>
<keyword evidence="1" id="KW-0812">Transmembrane</keyword>
<evidence type="ECO:0000259" key="2">
    <source>
        <dbReference type="Pfam" id="PF06713"/>
    </source>
</evidence>
<comment type="caution">
    <text evidence="3">The sequence shown here is derived from an EMBL/GenBank/DDBJ whole genome shotgun (WGS) entry which is preliminary data.</text>
</comment>
<dbReference type="Proteomes" id="UP000233343">
    <property type="component" value="Unassembled WGS sequence"/>
</dbReference>
<dbReference type="Pfam" id="PF06713">
    <property type="entry name" value="bPH_4"/>
    <property type="match status" value="1"/>
</dbReference>
<keyword evidence="4" id="KW-1185">Reference proteome</keyword>
<dbReference type="GO" id="GO:0030153">
    <property type="term" value="P:bacteriocin immunity"/>
    <property type="evidence" value="ECO:0007669"/>
    <property type="project" value="InterPro"/>
</dbReference>
<dbReference type="EMBL" id="PISD01000019">
    <property type="protein sequence ID" value="PKG29050.1"/>
    <property type="molecule type" value="Genomic_DNA"/>
</dbReference>
<keyword evidence="1" id="KW-0472">Membrane</keyword>
<evidence type="ECO:0000256" key="1">
    <source>
        <dbReference type="SAM" id="Phobius"/>
    </source>
</evidence>
<evidence type="ECO:0000313" key="4">
    <source>
        <dbReference type="Proteomes" id="UP000233343"/>
    </source>
</evidence>
<feature type="transmembrane region" description="Helical" evidence="1">
    <location>
        <begin position="16"/>
        <end position="35"/>
    </location>
</feature>
<gene>
    <name evidence="3" type="ORF">CWS20_09790</name>
</gene>
<proteinExistence type="predicted"/>
<keyword evidence="1" id="KW-1133">Transmembrane helix</keyword>